<dbReference type="AlphaFoldDB" id="A0A1M6YU86"/>
<gene>
    <name evidence="2" type="ORF">SAMN05444266_102489</name>
</gene>
<keyword evidence="3" id="KW-1185">Reference proteome</keyword>
<evidence type="ECO:0008006" key="4">
    <source>
        <dbReference type="Google" id="ProtNLM"/>
    </source>
</evidence>
<sequence length="129" mass="13443">MKLFKKLLFPLLAVMFLFAACSKDKNDGPSSTSHKVIFKAIGSSDVQISTAVYGYDTELTTASALSGTSWTSPEITVPAGALMAQAVISATGTNVNSSLKVEVWVDGVKKDEASSTGTALSAHGTARLK</sequence>
<dbReference type="OrthoDB" id="713675at2"/>
<evidence type="ECO:0000256" key="1">
    <source>
        <dbReference type="SAM" id="SignalP"/>
    </source>
</evidence>
<accession>A0A1M6YU86</accession>
<dbReference type="Proteomes" id="UP000184420">
    <property type="component" value="Unassembled WGS sequence"/>
</dbReference>
<dbReference type="EMBL" id="FRBL01000002">
    <property type="protein sequence ID" value="SHL21777.1"/>
    <property type="molecule type" value="Genomic_DNA"/>
</dbReference>
<protein>
    <recommendedName>
        <fullName evidence="4">BACON domain-containing protein</fullName>
    </recommendedName>
</protein>
<dbReference type="RefSeq" id="WP_073079300.1">
    <property type="nucleotide sequence ID" value="NZ_FRBL01000002.1"/>
</dbReference>
<name>A0A1M6YU86_9BACT</name>
<feature type="signal peptide" evidence="1">
    <location>
        <begin position="1"/>
        <end position="19"/>
    </location>
</feature>
<organism evidence="2 3">
    <name type="scientific">Chitinophaga jiangningensis</name>
    <dbReference type="NCBI Taxonomy" id="1419482"/>
    <lineage>
        <taxon>Bacteria</taxon>
        <taxon>Pseudomonadati</taxon>
        <taxon>Bacteroidota</taxon>
        <taxon>Chitinophagia</taxon>
        <taxon>Chitinophagales</taxon>
        <taxon>Chitinophagaceae</taxon>
        <taxon>Chitinophaga</taxon>
    </lineage>
</organism>
<evidence type="ECO:0000313" key="3">
    <source>
        <dbReference type="Proteomes" id="UP000184420"/>
    </source>
</evidence>
<keyword evidence="1" id="KW-0732">Signal</keyword>
<reference evidence="2 3" key="1">
    <citation type="submission" date="2016-11" db="EMBL/GenBank/DDBJ databases">
        <authorList>
            <person name="Jaros S."/>
            <person name="Januszkiewicz K."/>
            <person name="Wedrychowicz H."/>
        </authorList>
    </citation>
    <scope>NUCLEOTIDE SEQUENCE [LARGE SCALE GENOMIC DNA]</scope>
    <source>
        <strain evidence="2 3">DSM 27406</strain>
    </source>
</reference>
<evidence type="ECO:0000313" key="2">
    <source>
        <dbReference type="EMBL" id="SHL21777.1"/>
    </source>
</evidence>
<dbReference type="STRING" id="1419482.SAMN05444266_102489"/>
<dbReference type="PROSITE" id="PS51257">
    <property type="entry name" value="PROKAR_LIPOPROTEIN"/>
    <property type="match status" value="1"/>
</dbReference>
<proteinExistence type="predicted"/>
<feature type="chain" id="PRO_5013087840" description="BACON domain-containing protein" evidence="1">
    <location>
        <begin position="20"/>
        <end position="129"/>
    </location>
</feature>